<evidence type="ECO:0000313" key="1">
    <source>
        <dbReference type="EMBL" id="MFB6490400.1"/>
    </source>
</evidence>
<evidence type="ECO:0000313" key="2">
    <source>
        <dbReference type="Proteomes" id="UP000033636"/>
    </source>
</evidence>
<dbReference type="EMBL" id="JZWT02000008">
    <property type="protein sequence ID" value="MFB6490400.1"/>
    <property type="molecule type" value="Genomic_DNA"/>
</dbReference>
<sequence length="110" mass="11953">MSSITKEAGKPVEATSSEIAEAKRFIIAGDEGRHYLVAAAGAKLLYAYSVEYELSKYEVLSEAGLKCKVCGAPIAKLYVYRDAYGECEKGHLNHLGIVVAWLRPGEGLEE</sequence>
<dbReference type="Proteomes" id="UP000033636">
    <property type="component" value="Unassembled WGS sequence"/>
</dbReference>
<reference evidence="1" key="1">
    <citation type="submission" date="2024-07" db="EMBL/GenBank/DDBJ databases">
        <title>Metagenome and Metagenome-Assembled Genomes of Archaea from a hot spring from the geothermal field of Los Azufres, Mexico.</title>
        <authorList>
            <person name="Marin-Paredes R."/>
            <person name="Martinez-Romero E."/>
            <person name="Servin-Garciduenas L.E."/>
        </authorList>
    </citation>
    <scope>NUCLEOTIDE SEQUENCE</scope>
</reference>
<proteinExistence type="predicted"/>
<comment type="caution">
    <text evidence="1">The sequence shown here is derived from an EMBL/GenBank/DDBJ whole genome shotgun (WGS) entry which is preliminary data.</text>
</comment>
<protein>
    <submittedName>
        <fullName evidence="1">Uncharacterized protein</fullName>
    </submittedName>
</protein>
<gene>
    <name evidence="1" type="ORF">TU35_003980</name>
</gene>
<organism evidence="1 2">
    <name type="scientific">Thermoproteus sp. AZ2</name>
    <dbReference type="NCBI Taxonomy" id="1609232"/>
    <lineage>
        <taxon>Archaea</taxon>
        <taxon>Thermoproteota</taxon>
        <taxon>Thermoprotei</taxon>
        <taxon>Thermoproteales</taxon>
        <taxon>Thermoproteaceae</taxon>
        <taxon>Thermoproteus</taxon>
    </lineage>
</organism>
<name>A0ACC6V077_9CREN</name>
<accession>A0ACC6V077</accession>